<dbReference type="AlphaFoldDB" id="J3MMF7"/>
<keyword evidence="1" id="KW-0812">Transmembrane</keyword>
<organism evidence="2">
    <name type="scientific">Oryza brachyantha</name>
    <name type="common">malo sina</name>
    <dbReference type="NCBI Taxonomy" id="4533"/>
    <lineage>
        <taxon>Eukaryota</taxon>
        <taxon>Viridiplantae</taxon>
        <taxon>Streptophyta</taxon>
        <taxon>Embryophyta</taxon>
        <taxon>Tracheophyta</taxon>
        <taxon>Spermatophyta</taxon>
        <taxon>Magnoliopsida</taxon>
        <taxon>Liliopsida</taxon>
        <taxon>Poales</taxon>
        <taxon>Poaceae</taxon>
        <taxon>BOP clade</taxon>
        <taxon>Oryzoideae</taxon>
        <taxon>Oryzeae</taxon>
        <taxon>Oryzinae</taxon>
        <taxon>Oryza</taxon>
    </lineage>
</organism>
<dbReference type="HOGENOM" id="CLU_2816528_0_0_1"/>
<reference evidence="2" key="2">
    <citation type="submission" date="2013-04" db="UniProtKB">
        <authorList>
            <consortium name="EnsemblPlants"/>
        </authorList>
    </citation>
    <scope>IDENTIFICATION</scope>
</reference>
<name>J3MMF7_ORYBR</name>
<reference evidence="2" key="1">
    <citation type="journal article" date="2013" name="Nat. Commun.">
        <title>Whole-genome sequencing of Oryza brachyantha reveals mechanisms underlying Oryza genome evolution.</title>
        <authorList>
            <person name="Chen J."/>
            <person name="Huang Q."/>
            <person name="Gao D."/>
            <person name="Wang J."/>
            <person name="Lang Y."/>
            <person name="Liu T."/>
            <person name="Li B."/>
            <person name="Bai Z."/>
            <person name="Luis Goicoechea J."/>
            <person name="Liang C."/>
            <person name="Chen C."/>
            <person name="Zhang W."/>
            <person name="Sun S."/>
            <person name="Liao Y."/>
            <person name="Zhang X."/>
            <person name="Yang L."/>
            <person name="Song C."/>
            <person name="Wang M."/>
            <person name="Shi J."/>
            <person name="Liu G."/>
            <person name="Liu J."/>
            <person name="Zhou H."/>
            <person name="Zhou W."/>
            <person name="Yu Q."/>
            <person name="An N."/>
            <person name="Chen Y."/>
            <person name="Cai Q."/>
            <person name="Wang B."/>
            <person name="Liu B."/>
            <person name="Min J."/>
            <person name="Huang Y."/>
            <person name="Wu H."/>
            <person name="Li Z."/>
            <person name="Zhang Y."/>
            <person name="Yin Y."/>
            <person name="Song W."/>
            <person name="Jiang J."/>
            <person name="Jackson S.A."/>
            <person name="Wing R.A."/>
            <person name="Wang J."/>
            <person name="Chen M."/>
        </authorList>
    </citation>
    <scope>NUCLEOTIDE SEQUENCE [LARGE SCALE GENOMIC DNA]</scope>
    <source>
        <strain evidence="2">cv. IRGC 101232</strain>
    </source>
</reference>
<evidence type="ECO:0000256" key="1">
    <source>
        <dbReference type="SAM" id="Phobius"/>
    </source>
</evidence>
<dbReference type="Gramene" id="OB07G25890.1">
    <property type="protein sequence ID" value="OB07G25890.1"/>
    <property type="gene ID" value="OB07G25890"/>
</dbReference>
<dbReference type="EnsemblPlants" id="OB07G25890.1">
    <property type="protein sequence ID" value="OB07G25890.1"/>
    <property type="gene ID" value="OB07G25890"/>
</dbReference>
<evidence type="ECO:0000313" key="2">
    <source>
        <dbReference type="EnsemblPlants" id="OB07G25890.1"/>
    </source>
</evidence>
<accession>J3MMF7</accession>
<protein>
    <submittedName>
        <fullName evidence="2">Uncharacterized protein</fullName>
    </submittedName>
</protein>
<sequence>MWSEVGAVVCAVGGIILCCIHLVARGTNHHVAFSLWQLERALLKGTLPLASAAIVLVVCVLRNGHLS</sequence>
<keyword evidence="1" id="KW-1133">Transmembrane helix</keyword>
<feature type="transmembrane region" description="Helical" evidence="1">
    <location>
        <begin position="45"/>
        <end position="64"/>
    </location>
</feature>
<dbReference type="Proteomes" id="UP000006038">
    <property type="component" value="Chromosome 7"/>
</dbReference>
<proteinExistence type="predicted"/>
<keyword evidence="3" id="KW-1185">Reference proteome</keyword>
<keyword evidence="1" id="KW-0472">Membrane</keyword>
<feature type="transmembrane region" description="Helical" evidence="1">
    <location>
        <begin position="6"/>
        <end position="24"/>
    </location>
</feature>
<evidence type="ECO:0000313" key="3">
    <source>
        <dbReference type="Proteomes" id="UP000006038"/>
    </source>
</evidence>